<evidence type="ECO:0000313" key="5">
    <source>
        <dbReference type="EMBL" id="EKC71209.1"/>
    </source>
</evidence>
<dbReference type="EMBL" id="AJWZ01002347">
    <property type="protein sequence ID" value="EKC71209.1"/>
    <property type="molecule type" value="Genomic_DNA"/>
</dbReference>
<feature type="domain" description="HTH lacI-type" evidence="4">
    <location>
        <begin position="6"/>
        <end position="60"/>
    </location>
</feature>
<dbReference type="InterPro" id="IPR028082">
    <property type="entry name" value="Peripla_BP_I"/>
</dbReference>
<dbReference type="InterPro" id="IPR001761">
    <property type="entry name" value="Peripla_BP/Lac1_sug-bd_dom"/>
</dbReference>
<dbReference type="GO" id="GO:0003700">
    <property type="term" value="F:DNA-binding transcription factor activity"/>
    <property type="evidence" value="ECO:0007669"/>
    <property type="project" value="TreeGrafter"/>
</dbReference>
<reference evidence="5" key="1">
    <citation type="journal article" date="2013" name="Environ. Microbiol.">
        <title>Microbiota from the distal guts of lean and obese adolescents exhibit partial functional redundancy besides clear differences in community structure.</title>
        <authorList>
            <person name="Ferrer M."/>
            <person name="Ruiz A."/>
            <person name="Lanza F."/>
            <person name="Haange S.B."/>
            <person name="Oberbach A."/>
            <person name="Till H."/>
            <person name="Bargiela R."/>
            <person name="Campoy C."/>
            <person name="Segura M.T."/>
            <person name="Richter M."/>
            <person name="von Bergen M."/>
            <person name="Seifert J."/>
            <person name="Suarez A."/>
        </authorList>
    </citation>
    <scope>NUCLEOTIDE SEQUENCE</scope>
</reference>
<dbReference type="InterPro" id="IPR000843">
    <property type="entry name" value="HTH_LacI"/>
</dbReference>
<protein>
    <submittedName>
        <fullName evidence="5">Transcriptional regulator, LacI family</fullName>
    </submittedName>
</protein>
<dbReference type="Gene3D" id="3.40.50.2300">
    <property type="match status" value="1"/>
</dbReference>
<dbReference type="PANTHER" id="PTHR30146:SF109">
    <property type="entry name" value="HTH-TYPE TRANSCRIPTIONAL REGULATOR GALS"/>
    <property type="match status" value="1"/>
</dbReference>
<dbReference type="SUPFAM" id="SSF53822">
    <property type="entry name" value="Periplasmic binding protein-like I"/>
    <property type="match status" value="1"/>
</dbReference>
<evidence type="ECO:0000256" key="3">
    <source>
        <dbReference type="ARBA" id="ARBA00023163"/>
    </source>
</evidence>
<evidence type="ECO:0000256" key="1">
    <source>
        <dbReference type="ARBA" id="ARBA00023015"/>
    </source>
</evidence>
<keyword evidence="3" id="KW-0804">Transcription</keyword>
<dbReference type="SMART" id="SM00354">
    <property type="entry name" value="HTH_LACI"/>
    <property type="match status" value="1"/>
</dbReference>
<dbReference type="PANTHER" id="PTHR30146">
    <property type="entry name" value="LACI-RELATED TRANSCRIPTIONAL REPRESSOR"/>
    <property type="match status" value="1"/>
</dbReference>
<dbReference type="CDD" id="cd06267">
    <property type="entry name" value="PBP1_LacI_sugar_binding-like"/>
    <property type="match status" value="1"/>
</dbReference>
<dbReference type="SUPFAM" id="SSF47413">
    <property type="entry name" value="lambda repressor-like DNA-binding domains"/>
    <property type="match status" value="1"/>
</dbReference>
<gene>
    <name evidence="5" type="ORF">OBE_03505</name>
</gene>
<keyword evidence="2" id="KW-0238">DNA-binding</keyword>
<dbReference type="Gene3D" id="1.10.260.40">
    <property type="entry name" value="lambda repressor-like DNA-binding domains"/>
    <property type="match status" value="1"/>
</dbReference>
<keyword evidence="1" id="KW-0805">Transcription regulation</keyword>
<dbReference type="Pfam" id="PF00356">
    <property type="entry name" value="LacI"/>
    <property type="match status" value="1"/>
</dbReference>
<feature type="non-terminal residue" evidence="5">
    <location>
        <position position="150"/>
    </location>
</feature>
<evidence type="ECO:0000256" key="2">
    <source>
        <dbReference type="ARBA" id="ARBA00023125"/>
    </source>
</evidence>
<dbReference type="GO" id="GO:0000976">
    <property type="term" value="F:transcription cis-regulatory region binding"/>
    <property type="evidence" value="ECO:0007669"/>
    <property type="project" value="TreeGrafter"/>
</dbReference>
<dbReference type="AlphaFoldDB" id="K1TU73"/>
<evidence type="ECO:0000259" key="4">
    <source>
        <dbReference type="PROSITE" id="PS50932"/>
    </source>
</evidence>
<name>K1TU73_9ZZZZ</name>
<dbReference type="InterPro" id="IPR010982">
    <property type="entry name" value="Lambda_DNA-bd_dom_sf"/>
</dbReference>
<comment type="caution">
    <text evidence="5">The sequence shown here is derived from an EMBL/GenBank/DDBJ whole genome shotgun (WGS) entry which is preliminary data.</text>
</comment>
<sequence>MKQRRTSLKDLADQLGVSIATVSRALRNSHEVGEEMTQKVKSLAKELNYRPNPFAQSLRKEAPRVIGVIVPNLVTHYYAAVLDGIEDYAVRNGYSVISANSHENTEHEKRAVENFLNMHVEGIIACLAQDTVDYSHFEQLHKMGVPLVFF</sequence>
<dbReference type="CDD" id="cd01392">
    <property type="entry name" value="HTH_LacI"/>
    <property type="match status" value="1"/>
</dbReference>
<accession>K1TU73</accession>
<proteinExistence type="predicted"/>
<dbReference type="Pfam" id="PF00532">
    <property type="entry name" value="Peripla_BP_1"/>
    <property type="match status" value="1"/>
</dbReference>
<dbReference type="PROSITE" id="PS50932">
    <property type="entry name" value="HTH_LACI_2"/>
    <property type="match status" value="1"/>
</dbReference>
<organism evidence="5">
    <name type="scientific">human gut metagenome</name>
    <dbReference type="NCBI Taxonomy" id="408170"/>
    <lineage>
        <taxon>unclassified sequences</taxon>
        <taxon>metagenomes</taxon>
        <taxon>organismal metagenomes</taxon>
    </lineage>
</organism>